<accession>A0ABU0WJI4</accession>
<evidence type="ECO:0000313" key="5">
    <source>
        <dbReference type="Proteomes" id="UP001227317"/>
    </source>
</evidence>
<dbReference type="Pfam" id="PF00353">
    <property type="entry name" value="HemolysinCabind"/>
    <property type="match status" value="2"/>
</dbReference>
<name>A0ABU0WJI4_9PROT</name>
<organism evidence="4 5">
    <name type="scientific">Azospirillum isscasi</name>
    <dbReference type="NCBI Taxonomy" id="3053926"/>
    <lineage>
        <taxon>Bacteria</taxon>
        <taxon>Pseudomonadati</taxon>
        <taxon>Pseudomonadota</taxon>
        <taxon>Alphaproteobacteria</taxon>
        <taxon>Rhodospirillales</taxon>
        <taxon>Azospirillaceae</taxon>
        <taxon>Azospirillum</taxon>
    </lineage>
</organism>
<feature type="region of interest" description="Disordered" evidence="3">
    <location>
        <begin position="227"/>
        <end position="255"/>
    </location>
</feature>
<dbReference type="EMBL" id="JAUJFI010000084">
    <property type="protein sequence ID" value="MDQ2104384.1"/>
    <property type="molecule type" value="Genomic_DNA"/>
</dbReference>
<dbReference type="PANTHER" id="PTHR38340:SF1">
    <property type="entry name" value="S-LAYER PROTEIN"/>
    <property type="match status" value="1"/>
</dbReference>
<keyword evidence="5" id="KW-1185">Reference proteome</keyword>
<dbReference type="Gene3D" id="2.150.10.10">
    <property type="entry name" value="Serralysin-like metalloprotease, C-terminal"/>
    <property type="match status" value="2"/>
</dbReference>
<evidence type="ECO:0000256" key="3">
    <source>
        <dbReference type="SAM" id="MobiDB-lite"/>
    </source>
</evidence>
<comment type="caution">
    <text evidence="4">The sequence shown here is derived from an EMBL/GenBank/DDBJ whole genome shotgun (WGS) entry which is preliminary data.</text>
</comment>
<reference evidence="4 5" key="1">
    <citation type="submission" date="2023-06" db="EMBL/GenBank/DDBJ databases">
        <title>Azospirillum isscasensis sp.nov, a bacterium isolated from rhizosphere soil of rice.</title>
        <authorList>
            <person name="Wang H."/>
        </authorList>
    </citation>
    <scope>NUCLEOTIDE SEQUENCE [LARGE SCALE GENOMIC DNA]</scope>
    <source>
        <strain evidence="4 5">C340-1</strain>
    </source>
</reference>
<dbReference type="SUPFAM" id="SSF51120">
    <property type="entry name" value="beta-Roll"/>
    <property type="match status" value="2"/>
</dbReference>
<evidence type="ECO:0000256" key="2">
    <source>
        <dbReference type="ARBA" id="ARBA00022525"/>
    </source>
</evidence>
<sequence length="736" mass="79646">MRDEDLSCQFQGYDWNTPKQPEQEEKEMPLFVKDFYSLSPQDVEGASFLETPETVIFPDDGGTYIWSIDQSYLNQNIYFLPDVVVLSGGGTNAILMETSTPTVGLYQLVYSKDIFGDEHPQLHGLNFQFNDLRDTILENSYNSASFSYFSKVSDVVSQPALDPKWYTPTNQYFMTVTSNSSYSEFKQATAYAGLGLELPNPGRLLIATGDPTGQRSASWGGWVETLTIGTPDDTPDGTPDDTPGGTPDDTPFTTPIPDEAKWVPPAGNDLSSGVIQSPSYEYDESTTEWSIKLPAPFEGQDSEWLAGRGLEALRRGAADALTDTFKEMADSVANRLGLGRVVEFWNTTEKVKEFEDTHTNFITRQLEQLNKGFDAVSKNDSNFDVNAWEQDNKNSVKDWLYALSEQVAPDWAKKLFSSMQILESHSDIFYTMVMGKNETNLADHADIALGGTGNDNFKGGGNTDFLSGFDGDDALFGESGDDWLYGGSGRNTLDGGEGTDTALFAGAMEQYRFGQEGASLIVANASTGSHDSLVSIEQLRFGANGPIALADLLASVKLEPLAAVWRDGVSNHALLDPYVGPVDYLNYQLLGVEGGEAIRTTSGNDFVNLLAGDDACEGMDGQDVLDGGTGSNFLTGGAGSDTFFVDGRGGGVTWSTITDFEPGEWATAWGWKAGLSTLTWEEMGGADGYKGGTAHIDLDANGTIDMSMTFTGKQVGSVVTMPGQVGSEAYLAFRLS</sequence>
<protein>
    <submittedName>
        <fullName evidence="4">Calcium-binding protein</fullName>
    </submittedName>
</protein>
<dbReference type="InterPro" id="IPR050557">
    <property type="entry name" value="RTX_toxin/Mannuronan_C5-epim"/>
</dbReference>
<keyword evidence="2" id="KW-0964">Secreted</keyword>
<dbReference type="Proteomes" id="UP001227317">
    <property type="component" value="Unassembled WGS sequence"/>
</dbReference>
<dbReference type="PANTHER" id="PTHR38340">
    <property type="entry name" value="S-LAYER PROTEIN"/>
    <property type="match status" value="1"/>
</dbReference>
<dbReference type="InterPro" id="IPR011049">
    <property type="entry name" value="Serralysin-like_metalloprot_C"/>
</dbReference>
<dbReference type="InterPro" id="IPR001343">
    <property type="entry name" value="Hemolysn_Ca-bd"/>
</dbReference>
<comment type="subcellular location">
    <subcellularLocation>
        <location evidence="1">Secreted</location>
    </subcellularLocation>
</comment>
<evidence type="ECO:0000313" key="4">
    <source>
        <dbReference type="EMBL" id="MDQ2104384.1"/>
    </source>
</evidence>
<dbReference type="PRINTS" id="PR00313">
    <property type="entry name" value="CABNDNGRPT"/>
</dbReference>
<evidence type="ECO:0000256" key="1">
    <source>
        <dbReference type="ARBA" id="ARBA00004613"/>
    </source>
</evidence>
<gene>
    <name evidence="4" type="ORF">QSG27_16915</name>
</gene>
<dbReference type="RefSeq" id="WP_306708115.1">
    <property type="nucleotide sequence ID" value="NZ_JAUJFI010000084.1"/>
</dbReference>
<feature type="compositionally biased region" description="Low complexity" evidence="3">
    <location>
        <begin position="240"/>
        <end position="255"/>
    </location>
</feature>
<proteinExistence type="predicted"/>